<organism evidence="1 2">
    <name type="scientific">Macrostomum lignano</name>
    <dbReference type="NCBI Taxonomy" id="282301"/>
    <lineage>
        <taxon>Eukaryota</taxon>
        <taxon>Metazoa</taxon>
        <taxon>Spiralia</taxon>
        <taxon>Lophotrochozoa</taxon>
        <taxon>Platyhelminthes</taxon>
        <taxon>Rhabditophora</taxon>
        <taxon>Macrostomorpha</taxon>
        <taxon>Macrostomida</taxon>
        <taxon>Macrostomidae</taxon>
        <taxon>Macrostomum</taxon>
    </lineage>
</organism>
<name>A0A267EEH2_9PLAT</name>
<keyword evidence="2" id="KW-1185">Reference proteome</keyword>
<dbReference type="AlphaFoldDB" id="A0A267EEH2"/>
<reference evidence="1 2" key="1">
    <citation type="submission" date="2017-06" db="EMBL/GenBank/DDBJ databases">
        <title>A platform for efficient transgenesis in Macrostomum lignano, a flatworm model organism for stem cell research.</title>
        <authorList>
            <person name="Berezikov E."/>
        </authorList>
    </citation>
    <scope>NUCLEOTIDE SEQUENCE [LARGE SCALE GENOMIC DNA]</scope>
    <source>
        <strain evidence="1">DV1</strain>
        <tissue evidence="1">Whole organism</tissue>
    </source>
</reference>
<evidence type="ECO:0000313" key="2">
    <source>
        <dbReference type="Proteomes" id="UP000215902"/>
    </source>
</evidence>
<dbReference type="EMBL" id="NIVC01002208">
    <property type="protein sequence ID" value="PAA59961.1"/>
    <property type="molecule type" value="Genomic_DNA"/>
</dbReference>
<protein>
    <submittedName>
        <fullName evidence="1">Uncharacterized protein</fullName>
    </submittedName>
</protein>
<comment type="caution">
    <text evidence="1">The sequence shown here is derived from an EMBL/GenBank/DDBJ whole genome shotgun (WGS) entry which is preliminary data.</text>
</comment>
<accession>A0A267EEH2</accession>
<gene>
    <name evidence="1" type="ORF">BOX15_Mlig025416g1</name>
</gene>
<evidence type="ECO:0000313" key="1">
    <source>
        <dbReference type="EMBL" id="PAA59961.1"/>
    </source>
</evidence>
<dbReference type="Proteomes" id="UP000215902">
    <property type="component" value="Unassembled WGS sequence"/>
</dbReference>
<proteinExistence type="predicted"/>
<sequence length="52" mass="5884">MINIFRALNQLLTILIEPDCDIRDWADEVTDEDLVAACEQAEQLLQPSPPTD</sequence>